<organism evidence="1 2">
    <name type="scientific">Microcystis aeruginosa PCC 9701</name>
    <dbReference type="NCBI Taxonomy" id="721123"/>
    <lineage>
        <taxon>Bacteria</taxon>
        <taxon>Bacillati</taxon>
        <taxon>Cyanobacteriota</taxon>
        <taxon>Cyanophyceae</taxon>
        <taxon>Oscillatoriophycideae</taxon>
        <taxon>Chroococcales</taxon>
        <taxon>Microcystaceae</taxon>
        <taxon>Microcystis</taxon>
    </lineage>
</organism>
<dbReference type="GO" id="GO:0003677">
    <property type="term" value="F:DNA binding"/>
    <property type="evidence" value="ECO:0007669"/>
    <property type="project" value="InterPro"/>
</dbReference>
<dbReference type="Pfam" id="PF10387">
    <property type="entry name" value="DUF2442"/>
    <property type="match status" value="1"/>
</dbReference>
<dbReference type="InterPro" id="IPR010982">
    <property type="entry name" value="Lambda_DNA-bd_dom_sf"/>
</dbReference>
<accession>I4ILL7</accession>
<comment type="caution">
    <text evidence="1">The sequence shown here is derived from an EMBL/GenBank/DDBJ whole genome shotgun (WGS) entry which is preliminary data.</text>
</comment>
<evidence type="ECO:0000313" key="2">
    <source>
        <dbReference type="Proteomes" id="UP000004047"/>
    </source>
</evidence>
<dbReference type="Gene3D" id="1.10.260.40">
    <property type="entry name" value="lambda repressor-like DNA-binding domains"/>
    <property type="match status" value="1"/>
</dbReference>
<dbReference type="InterPro" id="IPR018841">
    <property type="entry name" value="DUF2442"/>
</dbReference>
<dbReference type="Proteomes" id="UP000004047">
    <property type="component" value="Unassembled WGS sequence"/>
</dbReference>
<gene>
    <name evidence="1" type="ORF">MICAK_1400004</name>
</gene>
<protein>
    <submittedName>
        <fullName evidence="1">Uncharacterized protein</fullName>
    </submittedName>
</protein>
<dbReference type="HOGENOM" id="CLU_062804_0_0_3"/>
<sequence length="374" mass="42552">MGGKSLYAGELIMLNKPKITVIIEDKESYNFLPESQSVQILSLPNLKNIDSLKNIFICTSLTGLKAVSDIARTANDKHHLRGLFIRADIDSIWLPKLFKRANLRTLRNTLVYRDFTLPTRVINAWIWGAQEHLIATALVIGESLLISRCDFDELEIPFASMPALQRIPLEERENFIIAEDGSYIHWPVVDIHLDIRDFTLPTRVINDWIWGAQEHLIATALVIGESLLISRCDLNELEIPFASMPALQRIPLEEREKFIIAEDGSYIHWPVVDIHLDVEAFLSVIEPVAKQKFAAIKLKHDQIFGQAIASLRKQHQLRQSDIIGVSERQVRRIEQGEGTKVETLNLFAQAHKMELNDYLDAVAQLIDNTSVDLL</sequence>
<name>I4ILL7_MICAE</name>
<dbReference type="CDD" id="cd00093">
    <property type="entry name" value="HTH_XRE"/>
    <property type="match status" value="1"/>
</dbReference>
<dbReference type="EMBL" id="CAIQ01000047">
    <property type="protein sequence ID" value="CCI35191.1"/>
    <property type="molecule type" value="Genomic_DNA"/>
</dbReference>
<dbReference type="AlphaFoldDB" id="I4ILL7"/>
<reference evidence="1 2" key="1">
    <citation type="submission" date="2012-04" db="EMBL/GenBank/DDBJ databases">
        <authorList>
            <person name="Genoscope - CEA"/>
        </authorList>
    </citation>
    <scope>NUCLEOTIDE SEQUENCE [LARGE SCALE GENOMIC DNA]</scope>
    <source>
        <strain evidence="1 2">9701</strain>
    </source>
</reference>
<evidence type="ECO:0000313" key="1">
    <source>
        <dbReference type="EMBL" id="CCI35191.1"/>
    </source>
</evidence>
<dbReference type="SUPFAM" id="SSF47413">
    <property type="entry name" value="lambda repressor-like DNA-binding domains"/>
    <property type="match status" value="1"/>
</dbReference>
<dbReference type="Gene3D" id="3.30.2020.40">
    <property type="entry name" value="Uncharacterised protein PF10387, DUF2442"/>
    <property type="match status" value="1"/>
</dbReference>
<dbReference type="InterPro" id="IPR001387">
    <property type="entry name" value="Cro/C1-type_HTH"/>
</dbReference>
<proteinExistence type="predicted"/>